<feature type="transmembrane region" description="Helical" evidence="1">
    <location>
        <begin position="51"/>
        <end position="71"/>
    </location>
</feature>
<evidence type="ECO:0000313" key="2">
    <source>
        <dbReference type="Proteomes" id="UP000887572"/>
    </source>
</evidence>
<evidence type="ECO:0000313" key="3">
    <source>
        <dbReference type="WBParaSite" id="Gr19_v10_g17767.t1"/>
    </source>
</evidence>
<dbReference type="WBParaSite" id="Gr19_v10_g17767.t1">
    <property type="protein sequence ID" value="Gr19_v10_g17767.t1"/>
    <property type="gene ID" value="Gr19_v10_g17767"/>
</dbReference>
<keyword evidence="1" id="KW-0812">Transmembrane</keyword>
<accession>A0A914HI88</accession>
<reference evidence="3" key="1">
    <citation type="submission" date="2022-11" db="UniProtKB">
        <authorList>
            <consortium name="WormBaseParasite"/>
        </authorList>
    </citation>
    <scope>IDENTIFICATION</scope>
</reference>
<proteinExistence type="predicted"/>
<dbReference type="AlphaFoldDB" id="A0A914HI88"/>
<organism evidence="2 3">
    <name type="scientific">Globodera rostochiensis</name>
    <name type="common">Golden nematode worm</name>
    <name type="synonym">Heterodera rostochiensis</name>
    <dbReference type="NCBI Taxonomy" id="31243"/>
    <lineage>
        <taxon>Eukaryota</taxon>
        <taxon>Metazoa</taxon>
        <taxon>Ecdysozoa</taxon>
        <taxon>Nematoda</taxon>
        <taxon>Chromadorea</taxon>
        <taxon>Rhabditida</taxon>
        <taxon>Tylenchina</taxon>
        <taxon>Tylenchomorpha</taxon>
        <taxon>Tylenchoidea</taxon>
        <taxon>Heteroderidae</taxon>
        <taxon>Heteroderinae</taxon>
        <taxon>Globodera</taxon>
    </lineage>
</organism>
<evidence type="ECO:0000256" key="1">
    <source>
        <dbReference type="SAM" id="Phobius"/>
    </source>
</evidence>
<keyword evidence="1" id="KW-0472">Membrane</keyword>
<sequence length="173" mass="20786">MGFWIATDTDGYEILRTDRYGYENSYPCPRLDQTVFKQKGVHLVMLFTPTLHANCLLLSCFFFFFSLLLKWTETEKPWAKSQRSRRMERQERERERRIGRSWRMYGRVNSIKPSLLISSGRSFEMERIAVLRPIFIPKMHTVPQQNPNLTLKKCAKSFRAVRYLERRKCLRRP</sequence>
<dbReference type="Proteomes" id="UP000887572">
    <property type="component" value="Unplaced"/>
</dbReference>
<protein>
    <submittedName>
        <fullName evidence="3">Uncharacterized protein</fullName>
    </submittedName>
</protein>
<keyword evidence="1" id="KW-1133">Transmembrane helix</keyword>
<keyword evidence="2" id="KW-1185">Reference proteome</keyword>
<name>A0A914HI88_GLORO</name>